<organism evidence="2 3">
    <name type="scientific">Citrobacter freundii</name>
    <dbReference type="NCBI Taxonomy" id="546"/>
    <lineage>
        <taxon>Bacteria</taxon>
        <taxon>Pseudomonadati</taxon>
        <taxon>Pseudomonadota</taxon>
        <taxon>Gammaproteobacteria</taxon>
        <taxon>Enterobacterales</taxon>
        <taxon>Enterobacteriaceae</taxon>
        <taxon>Citrobacter</taxon>
        <taxon>Citrobacter freundii complex</taxon>
    </lineage>
</organism>
<dbReference type="AlphaFoldDB" id="A0AAE7GSF6"/>
<evidence type="ECO:0000313" key="3">
    <source>
        <dbReference type="Proteomes" id="UP000510650"/>
    </source>
</evidence>
<protein>
    <submittedName>
        <fullName evidence="2">Uncharacterized protein</fullName>
    </submittedName>
</protein>
<evidence type="ECO:0000313" key="2">
    <source>
        <dbReference type="EMBL" id="QLO13787.1"/>
    </source>
</evidence>
<accession>A0AAE7GSF6</accession>
<proteinExistence type="predicted"/>
<dbReference type="Proteomes" id="UP000510650">
    <property type="component" value="Chromosome"/>
</dbReference>
<reference evidence="3" key="1">
    <citation type="submission" date="2020-06" db="EMBL/GenBank/DDBJ databases">
        <title>REHAB project genomes.</title>
        <authorList>
            <person name="Shaw L.P."/>
        </authorList>
    </citation>
    <scope>NUCLEOTIDE SEQUENCE [LARGE SCALE GENOMIC DNA]</scope>
    <source>
        <strain evidence="3">RHBSTW-00398</strain>
    </source>
</reference>
<dbReference type="EMBL" id="CP055538">
    <property type="protein sequence ID" value="QLO13787.1"/>
    <property type="molecule type" value="Genomic_DNA"/>
</dbReference>
<feature type="compositionally biased region" description="Basic and acidic residues" evidence="1">
    <location>
        <begin position="222"/>
        <end position="242"/>
    </location>
</feature>
<sequence length="615" mass="68378">MTIGLKNFGGRFEPKKSALEKDSTLPIYVAFKQAKNKTIAKTLLHADFIQFAPDYADDYFAPKVWEVEEGMFCTVEGQFYTDLFTSDIIWNAEKGEPERVMVEPELAGDNEQLNAGAPEEQMKPVKELDVLARAYCLTVFGAIDEVNPSQYGQLIDMLNDDEFNSLREQAEAIAKEPRVLALLPEKQTECLVWVRQKARDNAKWPDYKNLFTKWLDTPADKREPVKLKAGEPETGDETHTESDCTLGGGNPTDRVLTHTLATLRREVCIGILGIAMDFDIYELPHAVHERAKKMEETGTDERFTAWWKQLRRTPGILDFSRAAIIALIKSSPEDIYRDPVKLREYINKNLTESDHANPSSLIVDIACGRTSAPLPQKNDGTKSDTKTEQTLQDENLPPAVCPARAAELDRDLDAAFANSASNEGEKTEVTEQEDYRQLLDAHEIEIAHALNDLLSGRTDIMGKEEAEGVVTCTGHIIADILPLLIIDIATTEFCLSPNFSDEEVHDVATTILDSWSDDAAVRQKIALDAIVEYRRPEPPKPVEMDPPVVTVKPKKDPETVFAPKPAPIALTYRQQLTLAALQGMCANPACRGDFDELPHMAAALAAGVISAEAEQ</sequence>
<name>A0AAE7GSF6_CITFR</name>
<feature type="region of interest" description="Disordered" evidence="1">
    <location>
        <begin position="222"/>
        <end position="250"/>
    </location>
</feature>
<gene>
    <name evidence="2" type="ORF">HV183_10280</name>
</gene>
<feature type="region of interest" description="Disordered" evidence="1">
    <location>
        <begin position="372"/>
        <end position="399"/>
    </location>
</feature>
<evidence type="ECO:0000256" key="1">
    <source>
        <dbReference type="SAM" id="MobiDB-lite"/>
    </source>
</evidence>